<gene>
    <name evidence="1" type="ORF">E2C01_062452</name>
</gene>
<protein>
    <submittedName>
        <fullName evidence="1">Uncharacterized protein</fullName>
    </submittedName>
</protein>
<dbReference type="AlphaFoldDB" id="A0A5B7HI26"/>
<name>A0A5B7HI26_PORTR</name>
<evidence type="ECO:0000313" key="2">
    <source>
        <dbReference type="Proteomes" id="UP000324222"/>
    </source>
</evidence>
<sequence length="59" mass="6267">MLAQYPCDTQARCQPCSVRVQYTETQARSLGFPEKSRVLPAKSCGDEGAGGAATLSLFA</sequence>
<comment type="caution">
    <text evidence="1">The sequence shown here is derived from an EMBL/GenBank/DDBJ whole genome shotgun (WGS) entry which is preliminary data.</text>
</comment>
<keyword evidence="2" id="KW-1185">Reference proteome</keyword>
<accession>A0A5B7HI26</accession>
<dbReference type="EMBL" id="VSRR010027553">
    <property type="protein sequence ID" value="MPC68254.1"/>
    <property type="molecule type" value="Genomic_DNA"/>
</dbReference>
<proteinExistence type="predicted"/>
<evidence type="ECO:0000313" key="1">
    <source>
        <dbReference type="EMBL" id="MPC68254.1"/>
    </source>
</evidence>
<dbReference type="Proteomes" id="UP000324222">
    <property type="component" value="Unassembled WGS sequence"/>
</dbReference>
<reference evidence="1 2" key="1">
    <citation type="submission" date="2019-05" db="EMBL/GenBank/DDBJ databases">
        <title>Another draft genome of Portunus trituberculatus and its Hox gene families provides insights of decapod evolution.</title>
        <authorList>
            <person name="Jeong J.-H."/>
            <person name="Song I."/>
            <person name="Kim S."/>
            <person name="Choi T."/>
            <person name="Kim D."/>
            <person name="Ryu S."/>
            <person name="Kim W."/>
        </authorList>
    </citation>
    <scope>NUCLEOTIDE SEQUENCE [LARGE SCALE GENOMIC DNA]</scope>
    <source>
        <tissue evidence="1">Muscle</tissue>
    </source>
</reference>
<organism evidence="1 2">
    <name type="scientific">Portunus trituberculatus</name>
    <name type="common">Swimming crab</name>
    <name type="synonym">Neptunus trituberculatus</name>
    <dbReference type="NCBI Taxonomy" id="210409"/>
    <lineage>
        <taxon>Eukaryota</taxon>
        <taxon>Metazoa</taxon>
        <taxon>Ecdysozoa</taxon>
        <taxon>Arthropoda</taxon>
        <taxon>Crustacea</taxon>
        <taxon>Multicrustacea</taxon>
        <taxon>Malacostraca</taxon>
        <taxon>Eumalacostraca</taxon>
        <taxon>Eucarida</taxon>
        <taxon>Decapoda</taxon>
        <taxon>Pleocyemata</taxon>
        <taxon>Brachyura</taxon>
        <taxon>Eubrachyura</taxon>
        <taxon>Portunoidea</taxon>
        <taxon>Portunidae</taxon>
        <taxon>Portuninae</taxon>
        <taxon>Portunus</taxon>
    </lineage>
</organism>